<sequence>MIWVQFRATASRHHEHVLNSRDRYSLHCTENKLAGCIYEHKIQGTWNVGTVSEFLQYVCLDLNVTGAGLVYFRARHMKLSVLVTPKGIFADFVQ</sequence>
<comment type="caution">
    <text evidence="1">The sequence shown here is derived from an EMBL/GenBank/DDBJ whole genome shotgun (WGS) entry which is preliminary data.</text>
</comment>
<dbReference type="Proteomes" id="UP000822688">
    <property type="component" value="Chromosome V"/>
</dbReference>
<evidence type="ECO:0000313" key="1">
    <source>
        <dbReference type="EMBL" id="KAG0575238.1"/>
    </source>
</evidence>
<reference evidence="1" key="1">
    <citation type="submission" date="2020-06" db="EMBL/GenBank/DDBJ databases">
        <title>WGS assembly of Ceratodon purpureus strain R40.</title>
        <authorList>
            <person name="Carey S.B."/>
            <person name="Jenkins J."/>
            <person name="Shu S."/>
            <person name="Lovell J.T."/>
            <person name="Sreedasyam A."/>
            <person name="Maumus F."/>
            <person name="Tiley G.P."/>
            <person name="Fernandez-Pozo N."/>
            <person name="Barry K."/>
            <person name="Chen C."/>
            <person name="Wang M."/>
            <person name="Lipzen A."/>
            <person name="Daum C."/>
            <person name="Saski C.A."/>
            <person name="Payton A.C."/>
            <person name="Mcbreen J.C."/>
            <person name="Conrad R.E."/>
            <person name="Kollar L.M."/>
            <person name="Olsson S."/>
            <person name="Huttunen S."/>
            <person name="Landis J.B."/>
            <person name="Wickett N.J."/>
            <person name="Johnson M.G."/>
            <person name="Rensing S.A."/>
            <person name="Grimwood J."/>
            <person name="Schmutz J."/>
            <person name="Mcdaniel S.F."/>
        </authorList>
    </citation>
    <scope>NUCLEOTIDE SEQUENCE</scope>
    <source>
        <strain evidence="1">R40</strain>
    </source>
</reference>
<dbReference type="AlphaFoldDB" id="A0A8T0HXY9"/>
<accession>A0A8T0HXY9</accession>
<dbReference type="EMBL" id="CM026426">
    <property type="protein sequence ID" value="KAG0575238.1"/>
    <property type="molecule type" value="Genomic_DNA"/>
</dbReference>
<keyword evidence="2" id="KW-1185">Reference proteome</keyword>
<evidence type="ECO:0000313" key="2">
    <source>
        <dbReference type="Proteomes" id="UP000822688"/>
    </source>
</evidence>
<protein>
    <submittedName>
        <fullName evidence="1">Uncharacterized protein</fullName>
    </submittedName>
</protein>
<organism evidence="1 2">
    <name type="scientific">Ceratodon purpureus</name>
    <name type="common">Fire moss</name>
    <name type="synonym">Dicranum purpureum</name>
    <dbReference type="NCBI Taxonomy" id="3225"/>
    <lineage>
        <taxon>Eukaryota</taxon>
        <taxon>Viridiplantae</taxon>
        <taxon>Streptophyta</taxon>
        <taxon>Embryophyta</taxon>
        <taxon>Bryophyta</taxon>
        <taxon>Bryophytina</taxon>
        <taxon>Bryopsida</taxon>
        <taxon>Dicranidae</taxon>
        <taxon>Pseudoditrichales</taxon>
        <taxon>Ditrichaceae</taxon>
        <taxon>Ceratodon</taxon>
    </lineage>
</organism>
<name>A0A8T0HXY9_CERPU</name>
<gene>
    <name evidence="1" type="ORF">KC19_VG329300</name>
</gene>
<proteinExistence type="predicted"/>